<accession>A0A077EFV7</accession>
<dbReference type="KEGG" id="eao:BD94_1683"/>
<dbReference type="InterPro" id="IPR036388">
    <property type="entry name" value="WH-like_DNA-bd_sf"/>
</dbReference>
<dbReference type="Proteomes" id="UP000028933">
    <property type="component" value="Chromosome"/>
</dbReference>
<dbReference type="InterPro" id="IPR000792">
    <property type="entry name" value="Tscrpt_reg_LuxR_C"/>
</dbReference>
<evidence type="ECO:0000256" key="2">
    <source>
        <dbReference type="ARBA" id="ARBA00023125"/>
    </source>
</evidence>
<keyword evidence="1" id="KW-0805">Transcription regulation</keyword>
<dbReference type="STRING" id="1338011.BD94_1683"/>
<dbReference type="GO" id="GO:0000160">
    <property type="term" value="P:phosphorelay signal transduction system"/>
    <property type="evidence" value="ECO:0007669"/>
    <property type="project" value="InterPro"/>
</dbReference>
<dbReference type="PANTHER" id="PTHR43214">
    <property type="entry name" value="TWO-COMPONENT RESPONSE REGULATOR"/>
    <property type="match status" value="1"/>
</dbReference>
<dbReference type="GO" id="GO:0006355">
    <property type="term" value="P:regulation of DNA-templated transcription"/>
    <property type="evidence" value="ECO:0007669"/>
    <property type="project" value="InterPro"/>
</dbReference>
<dbReference type="PROSITE" id="PS00622">
    <property type="entry name" value="HTH_LUXR_1"/>
    <property type="match status" value="1"/>
</dbReference>
<dbReference type="RefSeq" id="WP_009091190.1">
    <property type="nucleotide sequence ID" value="NZ_CP007547.1"/>
</dbReference>
<evidence type="ECO:0000313" key="8">
    <source>
        <dbReference type="Proteomes" id="UP000028933"/>
    </source>
</evidence>
<dbReference type="eggNOG" id="COG2197">
    <property type="taxonomic scope" value="Bacteria"/>
</dbReference>
<dbReference type="Gene3D" id="3.40.50.2300">
    <property type="match status" value="1"/>
</dbReference>
<evidence type="ECO:0000256" key="3">
    <source>
        <dbReference type="ARBA" id="ARBA00023163"/>
    </source>
</evidence>
<reference evidence="7" key="1">
    <citation type="journal article" date="2013" name="Lancet">
        <title>First case of E anophelis outbreak in an intensive-care unit.</title>
        <authorList>
            <person name="Teo J."/>
            <person name="Tan S.Y."/>
            <person name="Tay M."/>
            <person name="Ding Y."/>
            <person name="Kjelleberg S."/>
            <person name="Givskov M."/>
            <person name="Lin R.T."/>
            <person name="Yang L."/>
        </authorList>
    </citation>
    <scope>NUCLEOTIDE SEQUENCE [LARGE SCALE GENOMIC DNA]</scope>
    <source>
        <strain evidence="7">NUHP1</strain>
    </source>
</reference>
<evidence type="ECO:0000256" key="1">
    <source>
        <dbReference type="ARBA" id="ARBA00023015"/>
    </source>
</evidence>
<dbReference type="GeneID" id="56686492"/>
<dbReference type="PRINTS" id="PR00038">
    <property type="entry name" value="HTHLUXR"/>
</dbReference>
<sequence>MENNSNSVIRFSIADSDFYFKQFLLKMLLENPFYRVVNDCNNGHELISRLYRKQEDVFLINLYMPILSGLEAIKFIRQTNKTTPIITYSATYQNDMDAIISEIPNTYYCQKNSIVIRDILRNSILSKKVNFEDYRQEWSQQMLEVQDYMERQKKSQQDLSLSEIQMIKLCYEGYSNKDIGERMNLSTRTVDTYIKRLTEKLGLKSKLDLVRFCVESGYYNTSI</sequence>
<keyword evidence="3" id="KW-0804">Transcription</keyword>
<reference evidence="7" key="2">
    <citation type="journal article" date="2015" name="Genome Biol. Evol.">
        <title>Complete Genome Sequence and Transcriptomic Analysis of the Novel Pathogen Elizabethkingia anophelis in Response to Oxidative Stress.</title>
        <authorList>
            <person name="Li Y."/>
            <person name="Liu Y."/>
            <person name="Chew S.C."/>
            <person name="Tay M."/>
            <person name="Salido M.M."/>
            <person name="Teo J."/>
            <person name="Lauro F.M."/>
            <person name="Givskov M."/>
            <person name="Yang L."/>
        </authorList>
    </citation>
    <scope>NUCLEOTIDE SEQUENCE</scope>
    <source>
        <strain evidence="7">NUHP1</strain>
    </source>
</reference>
<dbReference type="HOGENOM" id="CLU_1271167_0_0_10"/>
<dbReference type="InterPro" id="IPR011006">
    <property type="entry name" value="CheY-like_superfamily"/>
</dbReference>
<evidence type="ECO:0000256" key="4">
    <source>
        <dbReference type="PROSITE-ProRule" id="PRU00169"/>
    </source>
</evidence>
<dbReference type="PROSITE" id="PS50110">
    <property type="entry name" value="RESPONSE_REGULATORY"/>
    <property type="match status" value="1"/>
</dbReference>
<name>A0A077EFV7_9FLAO</name>
<organism evidence="7 8">
    <name type="scientific">Elizabethkingia anophelis NUHP1</name>
    <dbReference type="NCBI Taxonomy" id="1338011"/>
    <lineage>
        <taxon>Bacteria</taxon>
        <taxon>Pseudomonadati</taxon>
        <taxon>Bacteroidota</taxon>
        <taxon>Flavobacteriia</taxon>
        <taxon>Flavobacteriales</taxon>
        <taxon>Weeksellaceae</taxon>
        <taxon>Elizabethkingia</taxon>
    </lineage>
</organism>
<dbReference type="Gene3D" id="1.10.10.10">
    <property type="entry name" value="Winged helix-like DNA-binding domain superfamily/Winged helix DNA-binding domain"/>
    <property type="match status" value="1"/>
</dbReference>
<gene>
    <name evidence="7" type="ORF">BD94_1683</name>
</gene>
<dbReference type="SUPFAM" id="SSF46894">
    <property type="entry name" value="C-terminal effector domain of the bipartite response regulators"/>
    <property type="match status" value="1"/>
</dbReference>
<evidence type="ECO:0000259" key="5">
    <source>
        <dbReference type="PROSITE" id="PS50043"/>
    </source>
</evidence>
<proteinExistence type="predicted"/>
<dbReference type="CDD" id="cd06170">
    <property type="entry name" value="LuxR_C_like"/>
    <property type="match status" value="1"/>
</dbReference>
<dbReference type="EMBL" id="CP007547">
    <property type="protein sequence ID" value="AIL45458.1"/>
    <property type="molecule type" value="Genomic_DNA"/>
</dbReference>
<keyword evidence="2 7" id="KW-0238">DNA-binding</keyword>
<feature type="domain" description="HTH luxR-type" evidence="5">
    <location>
        <begin position="152"/>
        <end position="217"/>
    </location>
</feature>
<protein>
    <submittedName>
        <fullName evidence="7">DNA-binding response regulator, LuxR family</fullName>
    </submittedName>
</protein>
<dbReference type="InterPro" id="IPR016032">
    <property type="entry name" value="Sig_transdc_resp-reg_C-effctor"/>
</dbReference>
<dbReference type="PROSITE" id="PS50043">
    <property type="entry name" value="HTH_LUXR_2"/>
    <property type="match status" value="1"/>
</dbReference>
<dbReference type="InterPro" id="IPR001789">
    <property type="entry name" value="Sig_transdc_resp-reg_receiver"/>
</dbReference>
<dbReference type="Pfam" id="PF00072">
    <property type="entry name" value="Response_reg"/>
    <property type="match status" value="1"/>
</dbReference>
<dbReference type="SUPFAM" id="SSF52172">
    <property type="entry name" value="CheY-like"/>
    <property type="match status" value="1"/>
</dbReference>
<dbReference type="GO" id="GO:0003677">
    <property type="term" value="F:DNA binding"/>
    <property type="evidence" value="ECO:0007669"/>
    <property type="project" value="UniProtKB-KW"/>
</dbReference>
<evidence type="ECO:0000259" key="6">
    <source>
        <dbReference type="PROSITE" id="PS50110"/>
    </source>
</evidence>
<dbReference type="PANTHER" id="PTHR43214:SF41">
    <property type="entry name" value="NITRATE_NITRITE RESPONSE REGULATOR PROTEIN NARP"/>
    <property type="match status" value="1"/>
</dbReference>
<comment type="caution">
    <text evidence="4">Lacks conserved residue(s) required for the propagation of feature annotation.</text>
</comment>
<evidence type="ECO:0000313" key="7">
    <source>
        <dbReference type="EMBL" id="AIL45458.1"/>
    </source>
</evidence>
<feature type="domain" description="Response regulatory" evidence="6">
    <location>
        <begin position="10"/>
        <end position="126"/>
    </location>
</feature>
<dbReference type="Pfam" id="PF00196">
    <property type="entry name" value="GerE"/>
    <property type="match status" value="1"/>
</dbReference>
<dbReference type="InterPro" id="IPR039420">
    <property type="entry name" value="WalR-like"/>
</dbReference>
<dbReference type="SMART" id="SM00421">
    <property type="entry name" value="HTH_LUXR"/>
    <property type="match status" value="1"/>
</dbReference>
<dbReference type="AlphaFoldDB" id="A0A077EFV7"/>